<evidence type="ECO:0000256" key="1">
    <source>
        <dbReference type="SAM" id="MobiDB-lite"/>
    </source>
</evidence>
<dbReference type="GeneID" id="54348185"/>
<reference evidence="2" key="1">
    <citation type="journal article" date="2020" name="Stud. Mycol.">
        <title>101 Dothideomycetes genomes: a test case for predicting lifestyles and emergence of pathogens.</title>
        <authorList>
            <person name="Haridas S."/>
            <person name="Albert R."/>
            <person name="Binder M."/>
            <person name="Bloem J."/>
            <person name="Labutti K."/>
            <person name="Salamov A."/>
            <person name="Andreopoulos B."/>
            <person name="Baker S."/>
            <person name="Barry K."/>
            <person name="Bills G."/>
            <person name="Bluhm B."/>
            <person name="Cannon C."/>
            <person name="Castanera R."/>
            <person name="Culley D."/>
            <person name="Daum C."/>
            <person name="Ezra D."/>
            <person name="Gonzalez J."/>
            <person name="Henrissat B."/>
            <person name="Kuo A."/>
            <person name="Liang C."/>
            <person name="Lipzen A."/>
            <person name="Lutzoni F."/>
            <person name="Magnuson J."/>
            <person name="Mondo S."/>
            <person name="Nolan M."/>
            <person name="Ohm R."/>
            <person name="Pangilinan J."/>
            <person name="Park H.-J."/>
            <person name="Ramirez L."/>
            <person name="Alfaro M."/>
            <person name="Sun H."/>
            <person name="Tritt A."/>
            <person name="Yoshinaga Y."/>
            <person name="Zwiers L.-H."/>
            <person name="Turgeon B."/>
            <person name="Goodwin S."/>
            <person name="Spatafora J."/>
            <person name="Crous P."/>
            <person name="Grigoriev I."/>
        </authorList>
    </citation>
    <scope>NUCLEOTIDE SEQUENCE</scope>
    <source>
        <strain evidence="2">CBS 183.55</strain>
    </source>
</reference>
<organism evidence="2 3">
    <name type="scientific">Didymella exigua CBS 183.55</name>
    <dbReference type="NCBI Taxonomy" id="1150837"/>
    <lineage>
        <taxon>Eukaryota</taxon>
        <taxon>Fungi</taxon>
        <taxon>Dikarya</taxon>
        <taxon>Ascomycota</taxon>
        <taxon>Pezizomycotina</taxon>
        <taxon>Dothideomycetes</taxon>
        <taxon>Pleosporomycetidae</taxon>
        <taxon>Pleosporales</taxon>
        <taxon>Pleosporineae</taxon>
        <taxon>Didymellaceae</taxon>
        <taxon>Didymella</taxon>
    </lineage>
</organism>
<feature type="region of interest" description="Disordered" evidence="1">
    <location>
        <begin position="1"/>
        <end position="23"/>
    </location>
</feature>
<dbReference type="AlphaFoldDB" id="A0A6A5S2D8"/>
<dbReference type="Proteomes" id="UP000800082">
    <property type="component" value="Unassembled WGS sequence"/>
</dbReference>
<evidence type="ECO:0000313" key="3">
    <source>
        <dbReference type="Proteomes" id="UP000800082"/>
    </source>
</evidence>
<name>A0A6A5S2D8_9PLEO</name>
<keyword evidence="3" id="KW-1185">Reference proteome</keyword>
<sequence length="59" mass="6176">MGLSRSATLSGSGPTSSHITDDTIQIFDQVSNGKGLQHRSCSGTNTRLPIPTRCCLPSS</sequence>
<dbReference type="RefSeq" id="XP_033454157.1">
    <property type="nucleotide sequence ID" value="XM_033590517.1"/>
</dbReference>
<accession>A0A6A5S2D8</accession>
<proteinExistence type="predicted"/>
<gene>
    <name evidence="2" type="ORF">M421DRAFT_414964</name>
</gene>
<protein>
    <submittedName>
        <fullName evidence="2">Uncharacterized protein</fullName>
    </submittedName>
</protein>
<evidence type="ECO:0000313" key="2">
    <source>
        <dbReference type="EMBL" id="KAF1933909.1"/>
    </source>
</evidence>
<dbReference type="EMBL" id="ML978956">
    <property type="protein sequence ID" value="KAF1933909.1"/>
    <property type="molecule type" value="Genomic_DNA"/>
</dbReference>